<dbReference type="AlphaFoldDB" id="A0A9P4VRT3"/>
<dbReference type="EMBL" id="MU006091">
    <property type="protein sequence ID" value="KAF2841288.1"/>
    <property type="molecule type" value="Genomic_DNA"/>
</dbReference>
<sequence length="588" mass="63631">MALILPFVLSIMEKFNIHPLHVAQVVLLAVAATGYAVGFDDGLVLAKKKKSDPTASTVVPVSAISIEPTPNISTIVPVPNIYIIPISSISVESTPNVSMKRHHVDRRTQFVIKYLKEVIRKIATSGQLDTVIQNFTVQVATLEKEVGDRQWLLDLDTTLVEVLRKNVKSREQELANSNLRNSQLEKKISSWEGDVTLLQKQAALEAQLADKDAELIQKEATVQALWGDVRQLEREAKTSADGKVWEMFVPLKAELEKKSKDEAEVHNTELRKRGLMLNSLRNTIDRDQKGYEEAAAHHAGFVIGCKGQLVVLDKLQTSPQLKKFMKGNSFLRSPAGVTIKKSATATEMIAEQSGAAVEAATVLPNQPVQQAVQAGETGIVPSLDHPSGVMQSEQTFRVEDPVSSGPVAQVGESASAHGEAAATPAVSKSGASWSHYDGPSFSQLCAYARGIDALQVSVPSWPPAVASRLPPPFLSTVKTVSDAATLPPAPPTVAPVVPVPQTPPTFTFSVVDPTTTVHNFFTPPPTTTTPPHPPPLPLLLVPSQPAPLLWSCRKATSWRTRKGEGPAHRAPRHAEQAPGQRRPQTRSP</sequence>
<reference evidence="3" key="1">
    <citation type="journal article" date="2020" name="Stud. Mycol.">
        <title>101 Dothideomycetes genomes: a test case for predicting lifestyles and emergence of pathogens.</title>
        <authorList>
            <person name="Haridas S."/>
            <person name="Albert R."/>
            <person name="Binder M."/>
            <person name="Bloem J."/>
            <person name="Labutti K."/>
            <person name="Salamov A."/>
            <person name="Andreopoulos B."/>
            <person name="Baker S."/>
            <person name="Barry K."/>
            <person name="Bills G."/>
            <person name="Bluhm B."/>
            <person name="Cannon C."/>
            <person name="Castanera R."/>
            <person name="Culley D."/>
            <person name="Daum C."/>
            <person name="Ezra D."/>
            <person name="Gonzalez J."/>
            <person name="Henrissat B."/>
            <person name="Kuo A."/>
            <person name="Liang C."/>
            <person name="Lipzen A."/>
            <person name="Lutzoni F."/>
            <person name="Magnuson J."/>
            <person name="Mondo S."/>
            <person name="Nolan M."/>
            <person name="Ohm R."/>
            <person name="Pangilinan J."/>
            <person name="Park H.-J."/>
            <person name="Ramirez L."/>
            <person name="Alfaro M."/>
            <person name="Sun H."/>
            <person name="Tritt A."/>
            <person name="Yoshinaga Y."/>
            <person name="Zwiers L.-H."/>
            <person name="Turgeon B."/>
            <person name="Goodwin S."/>
            <person name="Spatafora J."/>
            <person name="Crous P."/>
            <person name="Grigoriev I."/>
        </authorList>
    </citation>
    <scope>NUCLEOTIDE SEQUENCE</scope>
    <source>
        <strain evidence="3">CBS 101060</strain>
    </source>
</reference>
<comment type="caution">
    <text evidence="3">The sequence shown here is derived from an EMBL/GenBank/DDBJ whole genome shotgun (WGS) entry which is preliminary data.</text>
</comment>
<feature type="region of interest" description="Disordered" evidence="2">
    <location>
        <begin position="557"/>
        <end position="588"/>
    </location>
</feature>
<name>A0A9P4VRT3_9PEZI</name>
<keyword evidence="1" id="KW-0175">Coiled coil</keyword>
<protein>
    <submittedName>
        <fullName evidence="3">Uncharacterized protein</fullName>
    </submittedName>
</protein>
<evidence type="ECO:0000256" key="2">
    <source>
        <dbReference type="SAM" id="MobiDB-lite"/>
    </source>
</evidence>
<gene>
    <name evidence="3" type="ORF">M501DRAFT_1055427</name>
</gene>
<organism evidence="3 4">
    <name type="scientific">Patellaria atrata CBS 101060</name>
    <dbReference type="NCBI Taxonomy" id="1346257"/>
    <lineage>
        <taxon>Eukaryota</taxon>
        <taxon>Fungi</taxon>
        <taxon>Dikarya</taxon>
        <taxon>Ascomycota</taxon>
        <taxon>Pezizomycotina</taxon>
        <taxon>Dothideomycetes</taxon>
        <taxon>Dothideomycetes incertae sedis</taxon>
        <taxon>Patellariales</taxon>
        <taxon>Patellariaceae</taxon>
        <taxon>Patellaria</taxon>
    </lineage>
</organism>
<dbReference type="Proteomes" id="UP000799429">
    <property type="component" value="Unassembled WGS sequence"/>
</dbReference>
<evidence type="ECO:0000313" key="4">
    <source>
        <dbReference type="Proteomes" id="UP000799429"/>
    </source>
</evidence>
<feature type="coiled-coil region" evidence="1">
    <location>
        <begin position="160"/>
        <end position="201"/>
    </location>
</feature>
<evidence type="ECO:0000313" key="3">
    <source>
        <dbReference type="EMBL" id="KAF2841288.1"/>
    </source>
</evidence>
<keyword evidence="4" id="KW-1185">Reference proteome</keyword>
<accession>A0A9P4VRT3</accession>
<feature type="compositionally biased region" description="Basic and acidic residues" evidence="2">
    <location>
        <begin position="561"/>
        <end position="575"/>
    </location>
</feature>
<proteinExistence type="predicted"/>
<evidence type="ECO:0000256" key="1">
    <source>
        <dbReference type="SAM" id="Coils"/>
    </source>
</evidence>